<sequence length="118" mass="13890">MNPILKLVIALLVLTIVNCLTEDQFRDNLPNEIQDSLMESKIDNLREKYIKLRPILDKIFQLNELNQDSSPKEFDPEKRSFFNFDSFEKPYNIMKRKRLNRNMFASGLQGVWGVPGKK</sequence>
<keyword evidence="1" id="KW-0732">Signal</keyword>
<comment type="caution">
    <text evidence="2">The sequence shown here is derived from an EMBL/GenBank/DDBJ whole genome shotgun (WGS) entry which is preliminary data.</text>
</comment>
<accession>A0A3M7RZP0</accession>
<feature type="chain" id="PRO_5017965566" evidence="1">
    <location>
        <begin position="20"/>
        <end position="118"/>
    </location>
</feature>
<evidence type="ECO:0000256" key="1">
    <source>
        <dbReference type="SAM" id="SignalP"/>
    </source>
</evidence>
<dbReference type="EMBL" id="REGN01002325">
    <property type="protein sequence ID" value="RNA28880.1"/>
    <property type="molecule type" value="Genomic_DNA"/>
</dbReference>
<evidence type="ECO:0000313" key="2">
    <source>
        <dbReference type="EMBL" id="RNA28880.1"/>
    </source>
</evidence>
<feature type="signal peptide" evidence="1">
    <location>
        <begin position="1"/>
        <end position="19"/>
    </location>
</feature>
<organism evidence="2 3">
    <name type="scientific">Brachionus plicatilis</name>
    <name type="common">Marine rotifer</name>
    <name type="synonym">Brachionus muelleri</name>
    <dbReference type="NCBI Taxonomy" id="10195"/>
    <lineage>
        <taxon>Eukaryota</taxon>
        <taxon>Metazoa</taxon>
        <taxon>Spiralia</taxon>
        <taxon>Gnathifera</taxon>
        <taxon>Rotifera</taxon>
        <taxon>Eurotatoria</taxon>
        <taxon>Monogononta</taxon>
        <taxon>Pseudotrocha</taxon>
        <taxon>Ploima</taxon>
        <taxon>Brachionidae</taxon>
        <taxon>Brachionus</taxon>
    </lineage>
</organism>
<dbReference type="AlphaFoldDB" id="A0A3M7RZP0"/>
<reference evidence="2 3" key="1">
    <citation type="journal article" date="2018" name="Sci. Rep.">
        <title>Genomic signatures of local adaptation to the degree of environmental predictability in rotifers.</title>
        <authorList>
            <person name="Franch-Gras L."/>
            <person name="Hahn C."/>
            <person name="Garcia-Roger E.M."/>
            <person name="Carmona M.J."/>
            <person name="Serra M."/>
            <person name="Gomez A."/>
        </authorList>
    </citation>
    <scope>NUCLEOTIDE SEQUENCE [LARGE SCALE GENOMIC DNA]</scope>
    <source>
        <strain evidence="2">HYR1</strain>
    </source>
</reference>
<dbReference type="Proteomes" id="UP000276133">
    <property type="component" value="Unassembled WGS sequence"/>
</dbReference>
<name>A0A3M7RZP0_BRAPC</name>
<proteinExistence type="predicted"/>
<keyword evidence="3" id="KW-1185">Reference proteome</keyword>
<protein>
    <submittedName>
        <fullName evidence="2">Uncharacterized protein</fullName>
    </submittedName>
</protein>
<evidence type="ECO:0000313" key="3">
    <source>
        <dbReference type="Proteomes" id="UP000276133"/>
    </source>
</evidence>
<dbReference type="OrthoDB" id="10408696at2759"/>
<gene>
    <name evidence="2" type="ORF">BpHYR1_012856</name>
</gene>